<dbReference type="InterPro" id="IPR013783">
    <property type="entry name" value="Ig-like_fold"/>
</dbReference>
<evidence type="ECO:0000259" key="1">
    <source>
        <dbReference type="Pfam" id="PF02368"/>
    </source>
</evidence>
<dbReference type="Gene3D" id="2.60.40.10">
    <property type="entry name" value="Immunoglobulins"/>
    <property type="match status" value="1"/>
</dbReference>
<comment type="caution">
    <text evidence="2">The sequence shown here is derived from an EMBL/GenBank/DDBJ whole genome shotgun (WGS) entry which is preliminary data.</text>
</comment>
<feature type="domain" description="BIG2" evidence="1">
    <location>
        <begin position="274"/>
        <end position="352"/>
    </location>
</feature>
<dbReference type="Pfam" id="PF02368">
    <property type="entry name" value="Big_2"/>
    <property type="match status" value="1"/>
</dbReference>
<reference evidence="2 3" key="1">
    <citation type="journal article" date="2015" name="Genome Announc.">
        <title>Expanding the biotechnology potential of lactobacilli through comparative genomics of 213 strains and associated genera.</title>
        <authorList>
            <person name="Sun Z."/>
            <person name="Harris H.M."/>
            <person name="McCann A."/>
            <person name="Guo C."/>
            <person name="Argimon S."/>
            <person name="Zhang W."/>
            <person name="Yang X."/>
            <person name="Jeffery I.B."/>
            <person name="Cooney J.C."/>
            <person name="Kagawa T.F."/>
            <person name="Liu W."/>
            <person name="Song Y."/>
            <person name="Salvetti E."/>
            <person name="Wrobel A."/>
            <person name="Rasinkangas P."/>
            <person name="Parkhill J."/>
            <person name="Rea M.C."/>
            <person name="O'Sullivan O."/>
            <person name="Ritari J."/>
            <person name="Douillard F.P."/>
            <person name="Paul Ross R."/>
            <person name="Yang R."/>
            <person name="Briner A.E."/>
            <person name="Felis G.E."/>
            <person name="de Vos W.M."/>
            <person name="Barrangou R."/>
            <person name="Klaenhammer T.R."/>
            <person name="Caufield P.W."/>
            <person name="Cui Y."/>
            <person name="Zhang H."/>
            <person name="O'Toole P.W."/>
        </authorList>
    </citation>
    <scope>NUCLEOTIDE SEQUENCE [LARGE SCALE GENOMIC DNA]</scope>
    <source>
        <strain evidence="2 3">DSM 20405</strain>
    </source>
</reference>
<accession>A0A0R2H3Q3</accession>
<dbReference type="InterPro" id="IPR003343">
    <property type="entry name" value="Big_2"/>
</dbReference>
<proteinExistence type="predicted"/>
<protein>
    <recommendedName>
        <fullName evidence="1">BIG2 domain-containing protein</fullName>
    </recommendedName>
</protein>
<keyword evidence="3" id="KW-1185">Reference proteome</keyword>
<dbReference type="InterPro" id="IPR008964">
    <property type="entry name" value="Invasin/intimin_cell_adhesion"/>
</dbReference>
<name>A0A0R2H3Q3_9FIRM</name>
<organism evidence="2 3">
    <name type="scientific">Kandleria vitulina DSM 20405</name>
    <dbReference type="NCBI Taxonomy" id="1410657"/>
    <lineage>
        <taxon>Bacteria</taxon>
        <taxon>Bacillati</taxon>
        <taxon>Bacillota</taxon>
        <taxon>Erysipelotrichia</taxon>
        <taxon>Erysipelotrichales</taxon>
        <taxon>Coprobacillaceae</taxon>
        <taxon>Kandleria</taxon>
    </lineage>
</organism>
<evidence type="ECO:0000313" key="3">
    <source>
        <dbReference type="Proteomes" id="UP000051841"/>
    </source>
</evidence>
<sequence length="357" mass="38826">MTSAKDTKVYDGKALSNDKITVSEDGFAEGEGATYDVTGSQTLAGESANTFTYSLNEGTIADNYDITTVEGKLTVTKSDSSGEVTAVSGLVYDGKAKALVKAGKTEGGTLMYRLGTDGKWQQDIPKATDAGTYKIYYYIKGDDNHKDDGSEKAPKGSVETTIKKATINLKSVTQKNNKVQISWTKVNEADGYDVYVRYCGSKAKKPVKTIKKNTTTKTSVAKINGKKINHKKNFYVKVYAYKMVNGKKKIIAKTITAHLAGTKSVKYTNPKALKLTKSKFTVKVGKTAKIKAKITLVNKNKKLLPKSHGAKFRYRTSDSSIATVSKSGKIKGIKKGTCTIYVYAINGKMKKVKVTVK</sequence>
<evidence type="ECO:0000313" key="2">
    <source>
        <dbReference type="EMBL" id="KRN47529.1"/>
    </source>
</evidence>
<gene>
    <name evidence="2" type="ORF">IV49_GL001501</name>
</gene>
<dbReference type="Gene3D" id="2.60.40.1080">
    <property type="match status" value="1"/>
</dbReference>
<dbReference type="PATRIC" id="fig|1410657.5.peg.1549"/>
<dbReference type="EMBL" id="JQBL01000041">
    <property type="protein sequence ID" value="KRN47529.1"/>
    <property type="molecule type" value="Genomic_DNA"/>
</dbReference>
<dbReference type="AlphaFoldDB" id="A0A0R2H3Q3"/>
<dbReference type="SUPFAM" id="SSF49373">
    <property type="entry name" value="Invasin/intimin cell-adhesion fragments"/>
    <property type="match status" value="1"/>
</dbReference>
<dbReference type="Proteomes" id="UP000051841">
    <property type="component" value="Unassembled WGS sequence"/>
</dbReference>